<dbReference type="PANTHER" id="PTHR32282:SF15">
    <property type="entry name" value="PENICILLIN-BINDING PROTEIN 1C"/>
    <property type="match status" value="1"/>
</dbReference>
<dbReference type="GO" id="GO:0009252">
    <property type="term" value="P:peptidoglycan biosynthetic process"/>
    <property type="evidence" value="ECO:0007669"/>
    <property type="project" value="InterPro"/>
</dbReference>
<proteinExistence type="inferred from homology"/>
<evidence type="ECO:0000256" key="3">
    <source>
        <dbReference type="ARBA" id="ARBA00007739"/>
    </source>
</evidence>
<accession>F3ZUT8</accession>
<dbReference type="SUPFAM" id="SSF56601">
    <property type="entry name" value="beta-lactamase/transpeptidase-like"/>
    <property type="match status" value="1"/>
</dbReference>
<dbReference type="Gene3D" id="3.40.710.10">
    <property type="entry name" value="DD-peptidase/beta-lactamase superfamily"/>
    <property type="match status" value="1"/>
</dbReference>
<dbReference type="EMBL" id="CM001167">
    <property type="protein sequence ID" value="EGJ71398.1"/>
    <property type="molecule type" value="Genomic_DNA"/>
</dbReference>
<evidence type="ECO:0000256" key="9">
    <source>
        <dbReference type="ARBA" id="ARBA00023268"/>
    </source>
</evidence>
<dbReference type="STRING" id="679937.Bcop_1194"/>
<keyword evidence="4" id="KW-0121">Carboxypeptidase</keyword>
<keyword evidence="6 15" id="KW-0328">Glycosyltransferase</keyword>
<gene>
    <name evidence="15" type="ORF">Bcop_1194</name>
</gene>
<comment type="similarity">
    <text evidence="2">In the C-terminal section; belongs to the transpeptidase family.</text>
</comment>
<evidence type="ECO:0000259" key="13">
    <source>
        <dbReference type="Pfam" id="PF00912"/>
    </source>
</evidence>
<evidence type="ECO:0000256" key="10">
    <source>
        <dbReference type="ARBA" id="ARBA00044770"/>
    </source>
</evidence>
<dbReference type="InterPro" id="IPR011815">
    <property type="entry name" value="PBP_1c"/>
</dbReference>
<evidence type="ECO:0000313" key="16">
    <source>
        <dbReference type="Proteomes" id="UP000018439"/>
    </source>
</evidence>
<dbReference type="GO" id="GO:0008658">
    <property type="term" value="F:penicillin binding"/>
    <property type="evidence" value="ECO:0007669"/>
    <property type="project" value="InterPro"/>
</dbReference>
<evidence type="ECO:0000256" key="11">
    <source>
        <dbReference type="ARBA" id="ARBA00049902"/>
    </source>
</evidence>
<evidence type="ECO:0000256" key="2">
    <source>
        <dbReference type="ARBA" id="ARBA00007090"/>
    </source>
</evidence>
<feature type="domain" description="Glycosyl transferase family 51" evidence="13">
    <location>
        <begin position="68"/>
        <end position="223"/>
    </location>
</feature>
<dbReference type="EC" id="2.4.99.28" evidence="10"/>
<dbReference type="GO" id="GO:0008955">
    <property type="term" value="F:peptidoglycan glycosyltransferase activity"/>
    <property type="evidence" value="ECO:0007669"/>
    <property type="project" value="UniProtKB-EC"/>
</dbReference>
<name>F3ZUT8_9BACE</name>
<comment type="similarity">
    <text evidence="3">In the N-terminal section; belongs to the glycosyltransferase 51 family.</text>
</comment>
<keyword evidence="5" id="KW-0645">Protease</keyword>
<dbReference type="InterPro" id="IPR023346">
    <property type="entry name" value="Lysozyme-like_dom_sf"/>
</dbReference>
<dbReference type="Pfam" id="PF00905">
    <property type="entry name" value="Transpeptidase"/>
    <property type="match status" value="1"/>
</dbReference>
<keyword evidence="9" id="KW-0511">Multifunctional enzyme</keyword>
<dbReference type="Pfam" id="PF00912">
    <property type="entry name" value="Transgly"/>
    <property type="match status" value="1"/>
</dbReference>
<dbReference type="InterPro" id="IPR001460">
    <property type="entry name" value="PCN-bd_Tpept"/>
</dbReference>
<evidence type="ECO:0000256" key="4">
    <source>
        <dbReference type="ARBA" id="ARBA00022645"/>
    </source>
</evidence>
<dbReference type="InterPro" id="IPR009647">
    <property type="entry name" value="PBP_C"/>
</dbReference>
<dbReference type="GO" id="GO:0006508">
    <property type="term" value="P:proteolysis"/>
    <property type="evidence" value="ECO:0007669"/>
    <property type="project" value="UniProtKB-KW"/>
</dbReference>
<dbReference type="Proteomes" id="UP000018439">
    <property type="component" value="Chromosome"/>
</dbReference>
<dbReference type="OrthoDB" id="9766909at2"/>
<dbReference type="GO" id="GO:0004180">
    <property type="term" value="F:carboxypeptidase activity"/>
    <property type="evidence" value="ECO:0007669"/>
    <property type="project" value="UniProtKB-KW"/>
</dbReference>
<dbReference type="Gene3D" id="1.10.3810.10">
    <property type="entry name" value="Biosynthetic peptidoglycan transglycosylase-like"/>
    <property type="match status" value="1"/>
</dbReference>
<evidence type="ECO:0000259" key="12">
    <source>
        <dbReference type="Pfam" id="PF00905"/>
    </source>
</evidence>
<dbReference type="HOGENOM" id="CLU_006354_7_2_10"/>
<dbReference type="InterPro" id="IPR012338">
    <property type="entry name" value="Beta-lactam/transpept-like"/>
</dbReference>
<dbReference type="SUPFAM" id="SSF53955">
    <property type="entry name" value="Lysozyme-like"/>
    <property type="match status" value="1"/>
</dbReference>
<keyword evidence="7 15" id="KW-0808">Transferase</keyword>
<evidence type="ECO:0000256" key="6">
    <source>
        <dbReference type="ARBA" id="ARBA00022676"/>
    </source>
</evidence>
<dbReference type="GO" id="GO:0030288">
    <property type="term" value="C:outer membrane-bounded periplasmic space"/>
    <property type="evidence" value="ECO:0007669"/>
    <property type="project" value="TreeGrafter"/>
</dbReference>
<organism evidence="15 16">
    <name type="scientific">Bacteroides coprosuis DSM 18011</name>
    <dbReference type="NCBI Taxonomy" id="679937"/>
    <lineage>
        <taxon>Bacteria</taxon>
        <taxon>Pseudomonadati</taxon>
        <taxon>Bacteroidota</taxon>
        <taxon>Bacteroidia</taxon>
        <taxon>Bacteroidales</taxon>
        <taxon>Bacteroidaceae</taxon>
        <taxon>Bacteroides</taxon>
    </lineage>
</organism>
<comment type="pathway">
    <text evidence="1">Cell wall biogenesis; peptidoglycan biosynthesis.</text>
</comment>
<comment type="catalytic activity">
    <reaction evidence="11">
        <text>[GlcNAc-(1-&gt;4)-Mur2Ac(oyl-L-Ala-gamma-D-Glu-L-Lys-D-Ala-D-Ala)](n)-di-trans,octa-cis-undecaprenyl diphosphate + beta-D-GlcNAc-(1-&gt;4)-Mur2Ac(oyl-L-Ala-gamma-D-Glu-L-Lys-D-Ala-D-Ala)-di-trans,octa-cis-undecaprenyl diphosphate = [GlcNAc-(1-&gt;4)-Mur2Ac(oyl-L-Ala-gamma-D-Glu-L-Lys-D-Ala-D-Ala)](n+1)-di-trans,octa-cis-undecaprenyl diphosphate + di-trans,octa-cis-undecaprenyl diphosphate + H(+)</text>
        <dbReference type="Rhea" id="RHEA:23708"/>
        <dbReference type="Rhea" id="RHEA-COMP:9602"/>
        <dbReference type="Rhea" id="RHEA-COMP:9603"/>
        <dbReference type="ChEBI" id="CHEBI:15378"/>
        <dbReference type="ChEBI" id="CHEBI:58405"/>
        <dbReference type="ChEBI" id="CHEBI:60033"/>
        <dbReference type="ChEBI" id="CHEBI:78435"/>
        <dbReference type="EC" id="2.4.99.28"/>
    </reaction>
</comment>
<dbReference type="eggNOG" id="COG4953">
    <property type="taxonomic scope" value="Bacteria"/>
</dbReference>
<sequence>MSKSLNVNKRKAWRYLRYFLAFFFILFFFCLPKQLFDDPFSSVVLDREGVLMGARIAPDGQWRFPLESEIPSKLKKCIIRFEDDYFYYHWGINPISISKAFVSNLKARKVVRGGSTITMQTIRMARRQPRTILEKMKEAIWATRLEFRYSKDQILNLYASHAPFGGNVVGYSAASWRYFGHTATALSWAEAATLAVLPNAPSAIHLSKERESLKLKRDKLLRKLYEKGDISETDYLLAKEEELPHEPLALPQLAPHLVDKLALESPQKEVITTIDAGLQSKMEALLNEWNRKYQQHHIKDIAAILIDVETSEVLAYHGNSGFSTKRVGSQVDIIQSPRSTGSILKPFLLAAMLDEGKLLVNQLLPDIPININGFTPQNFSLRYEGAVPAAEAISRSLNIPSVYMLKDYSVPKFYDKLKKLGLSTLTKPAGHYGLSLILGGAEGKLGEITAAYMHIAQIALGKSSTYPKYRLGEEDILWKPTYSAGSSWQTLDVLKEVNRPGEIAWKMLPSIQTIAWKTGTSHGFRDGWAVGVTPKYAVGVWVGNATGEGNAELVGGRVAGPVLFDIFNALPSSKWFERPKDAFVDAEVCRQSGYLKSRFCNDVDTVLILSQGIRTPSCPYHHLVHLTPDEKYRVYTSCLDSEETIEKSWFTLPPVWEWYYKAVHPSYQVLPPFKEGCGEDYRQPMQFIYPQMNAEILLAKQLEGSEGSLTLDLVHSNKEAIIYWHMDGNYLGETQFIHKFTISPKDGEHNVTVVDNQGNTQSVHFSTTSKL</sequence>
<feature type="domain" description="Penicillin-binding C-terminal" evidence="14">
    <location>
        <begin position="676"/>
        <end position="765"/>
    </location>
</feature>
<keyword evidence="16" id="KW-1185">Reference proteome</keyword>
<feature type="domain" description="Penicillin-binding protein transpeptidase" evidence="12">
    <location>
        <begin position="302"/>
        <end position="566"/>
    </location>
</feature>
<dbReference type="NCBIfam" id="TIGR02073">
    <property type="entry name" value="PBP_1c"/>
    <property type="match status" value="1"/>
</dbReference>
<keyword evidence="8" id="KW-0378">Hydrolase</keyword>
<reference evidence="15 16" key="1">
    <citation type="journal article" date="2011" name="Stand. Genomic Sci.">
        <title>Non-contiguous finished genome sequence of Bacteroides coprosuis type strain (PC139).</title>
        <authorList>
            <person name="Land M."/>
            <person name="Held B."/>
            <person name="Gronow S."/>
            <person name="Abt B."/>
            <person name="Lucas S."/>
            <person name="Del Rio T.G."/>
            <person name="Nolan M."/>
            <person name="Tice H."/>
            <person name="Cheng J.F."/>
            <person name="Pitluck S."/>
            <person name="Liolios K."/>
            <person name="Pagani I."/>
            <person name="Ivanova N."/>
            <person name="Mavromatis K."/>
            <person name="Mikhailova N."/>
            <person name="Pati A."/>
            <person name="Tapia R."/>
            <person name="Han C."/>
            <person name="Goodwin L."/>
            <person name="Chen A."/>
            <person name="Palaniappan K."/>
            <person name="Hauser L."/>
            <person name="Brambilla E.M."/>
            <person name="Rohde M."/>
            <person name="Goker M."/>
            <person name="Detter J.C."/>
            <person name="Woyke T."/>
            <person name="Bristow J."/>
            <person name="Eisen J.A."/>
            <person name="Markowitz V."/>
            <person name="Hugenholtz P."/>
            <person name="Kyrpides N.C."/>
            <person name="Klenk H.P."/>
            <person name="Lapidus A."/>
        </authorList>
    </citation>
    <scope>NUCLEOTIDE SEQUENCE</scope>
    <source>
        <strain evidence="15 16">DSM 18011</strain>
    </source>
</reference>
<evidence type="ECO:0000256" key="7">
    <source>
        <dbReference type="ARBA" id="ARBA00022679"/>
    </source>
</evidence>
<dbReference type="PANTHER" id="PTHR32282">
    <property type="entry name" value="BINDING PROTEIN TRANSPEPTIDASE, PUTATIVE-RELATED"/>
    <property type="match status" value="1"/>
</dbReference>
<dbReference type="InterPro" id="IPR036950">
    <property type="entry name" value="PBP_transglycosylase"/>
</dbReference>
<dbReference type="Pfam" id="PF06832">
    <property type="entry name" value="BiPBP_C"/>
    <property type="match status" value="1"/>
</dbReference>
<dbReference type="AlphaFoldDB" id="F3ZUT8"/>
<dbReference type="InterPro" id="IPR050396">
    <property type="entry name" value="Glycosyltr_51/Transpeptidase"/>
</dbReference>
<evidence type="ECO:0000256" key="1">
    <source>
        <dbReference type="ARBA" id="ARBA00004752"/>
    </source>
</evidence>
<evidence type="ECO:0000313" key="15">
    <source>
        <dbReference type="EMBL" id="EGJ71398.1"/>
    </source>
</evidence>
<evidence type="ECO:0000256" key="5">
    <source>
        <dbReference type="ARBA" id="ARBA00022670"/>
    </source>
</evidence>
<protein>
    <recommendedName>
        <fullName evidence="10">peptidoglycan glycosyltransferase</fullName>
        <ecNumber evidence="10">2.4.99.28</ecNumber>
    </recommendedName>
</protein>
<evidence type="ECO:0000256" key="8">
    <source>
        <dbReference type="ARBA" id="ARBA00022801"/>
    </source>
</evidence>
<evidence type="ECO:0000259" key="14">
    <source>
        <dbReference type="Pfam" id="PF06832"/>
    </source>
</evidence>
<dbReference type="InterPro" id="IPR001264">
    <property type="entry name" value="Glyco_trans_51"/>
</dbReference>